<feature type="compositionally biased region" description="Low complexity" evidence="1">
    <location>
        <begin position="96"/>
        <end position="108"/>
    </location>
</feature>
<reference evidence="2" key="1">
    <citation type="submission" date="2022-02" db="EMBL/GenBank/DDBJ databases">
        <authorList>
            <person name="Henning P.M."/>
            <person name="McCubbin A.G."/>
            <person name="Shore J.S."/>
        </authorList>
    </citation>
    <scope>NUCLEOTIDE SEQUENCE</scope>
    <source>
        <strain evidence="2">F60SS</strain>
        <tissue evidence="2">Leaves</tissue>
    </source>
</reference>
<dbReference type="InterPro" id="IPR051897">
    <property type="entry name" value="PG-associated_BURP"/>
</dbReference>
<name>A0A9Q0GG43_9ROSI</name>
<dbReference type="OrthoDB" id="1744203at2759"/>
<comment type="caution">
    <text evidence="2">The sequence shown here is derived from an EMBL/GenBank/DDBJ whole genome shotgun (WGS) entry which is preliminary data.</text>
</comment>
<evidence type="ECO:0000313" key="2">
    <source>
        <dbReference type="EMBL" id="KAJ4849604.1"/>
    </source>
</evidence>
<proteinExistence type="predicted"/>
<dbReference type="Proteomes" id="UP001141552">
    <property type="component" value="Unassembled WGS sequence"/>
</dbReference>
<evidence type="ECO:0000256" key="1">
    <source>
        <dbReference type="SAM" id="MobiDB-lite"/>
    </source>
</evidence>
<reference evidence="2" key="2">
    <citation type="journal article" date="2023" name="Plants (Basel)">
        <title>Annotation of the Turnera subulata (Passifloraceae) Draft Genome Reveals the S-Locus Evolved after the Divergence of Turneroideae from Passifloroideae in a Stepwise Manner.</title>
        <authorList>
            <person name="Henning P.M."/>
            <person name="Roalson E.H."/>
            <person name="Mir W."/>
            <person name="McCubbin A.G."/>
            <person name="Shore J.S."/>
        </authorList>
    </citation>
    <scope>NUCLEOTIDE SEQUENCE</scope>
    <source>
        <strain evidence="2">F60SS</strain>
    </source>
</reference>
<dbReference type="EMBL" id="JAKUCV010000545">
    <property type="protein sequence ID" value="KAJ4849604.1"/>
    <property type="molecule type" value="Genomic_DNA"/>
</dbReference>
<organism evidence="2 3">
    <name type="scientific">Turnera subulata</name>
    <dbReference type="NCBI Taxonomy" id="218843"/>
    <lineage>
        <taxon>Eukaryota</taxon>
        <taxon>Viridiplantae</taxon>
        <taxon>Streptophyta</taxon>
        <taxon>Embryophyta</taxon>
        <taxon>Tracheophyta</taxon>
        <taxon>Spermatophyta</taxon>
        <taxon>Magnoliopsida</taxon>
        <taxon>eudicotyledons</taxon>
        <taxon>Gunneridae</taxon>
        <taxon>Pentapetalae</taxon>
        <taxon>rosids</taxon>
        <taxon>fabids</taxon>
        <taxon>Malpighiales</taxon>
        <taxon>Passifloraceae</taxon>
        <taxon>Turnera</taxon>
    </lineage>
</organism>
<accession>A0A9Q0GG43</accession>
<dbReference type="AlphaFoldDB" id="A0A9Q0GG43"/>
<evidence type="ECO:0000313" key="3">
    <source>
        <dbReference type="Proteomes" id="UP001141552"/>
    </source>
</evidence>
<dbReference type="PANTHER" id="PTHR31458:SF2">
    <property type="entry name" value="POLYGALACTURONASE 1 BETA-LIKE PROTEIN 2"/>
    <property type="match status" value="1"/>
</dbReference>
<dbReference type="PANTHER" id="PTHR31458">
    <property type="entry name" value="POLYGALACTURONASE 1 BETA-LIKE PROTEIN 2"/>
    <property type="match status" value="1"/>
</dbReference>
<sequence>MTSVVSVAVDDTSSISQKQNFSSTEYNPFSPRASLIRYWNKHVSNNLPKPTLLHSVPLTRPSLPSSPPKLTLLSPRLLFLGQLELLLRFEAKPWQSTTNTSTSPSISNRRFTNYGRSRQSEGDSFKNYSNGLNSAKDSFLRYSNQATGHGE</sequence>
<feature type="compositionally biased region" description="Polar residues" evidence="1">
    <location>
        <begin position="126"/>
        <end position="135"/>
    </location>
</feature>
<feature type="region of interest" description="Disordered" evidence="1">
    <location>
        <begin position="94"/>
        <end position="135"/>
    </location>
</feature>
<protein>
    <submittedName>
        <fullName evidence="2">Uncharacterized protein</fullName>
    </submittedName>
</protein>
<keyword evidence="3" id="KW-1185">Reference proteome</keyword>
<gene>
    <name evidence="2" type="ORF">Tsubulata_049541</name>
</gene>